<proteinExistence type="predicted"/>
<keyword evidence="3" id="KW-0282">Flagellum</keyword>
<organism evidence="3 4">
    <name type="scientific">Algisphaera agarilytica</name>
    <dbReference type="NCBI Taxonomy" id="1385975"/>
    <lineage>
        <taxon>Bacteria</taxon>
        <taxon>Pseudomonadati</taxon>
        <taxon>Planctomycetota</taxon>
        <taxon>Phycisphaerae</taxon>
        <taxon>Phycisphaerales</taxon>
        <taxon>Phycisphaeraceae</taxon>
        <taxon>Algisphaera</taxon>
    </lineage>
</organism>
<dbReference type="Pfam" id="PF07238">
    <property type="entry name" value="PilZ"/>
    <property type="match status" value="1"/>
</dbReference>
<dbReference type="RefSeq" id="WP_184677379.1">
    <property type="nucleotide sequence ID" value="NZ_JACHGY010000001.1"/>
</dbReference>
<keyword evidence="4" id="KW-1185">Reference proteome</keyword>
<comment type="caution">
    <text evidence="3">The sequence shown here is derived from an EMBL/GenBank/DDBJ whole genome shotgun (WGS) entry which is preliminary data.</text>
</comment>
<evidence type="ECO:0000259" key="2">
    <source>
        <dbReference type="Pfam" id="PF07238"/>
    </source>
</evidence>
<feature type="region of interest" description="Disordered" evidence="1">
    <location>
        <begin position="1"/>
        <end position="25"/>
    </location>
</feature>
<dbReference type="SUPFAM" id="SSF141371">
    <property type="entry name" value="PilZ domain-like"/>
    <property type="match status" value="1"/>
</dbReference>
<evidence type="ECO:0000256" key="1">
    <source>
        <dbReference type="SAM" id="MobiDB-lite"/>
    </source>
</evidence>
<feature type="domain" description="PilZ" evidence="2">
    <location>
        <begin position="22"/>
        <end position="102"/>
    </location>
</feature>
<dbReference type="Proteomes" id="UP000541810">
    <property type="component" value="Unassembled WGS sequence"/>
</dbReference>
<keyword evidence="3" id="KW-0969">Cilium</keyword>
<dbReference type="InterPro" id="IPR009875">
    <property type="entry name" value="PilZ_domain"/>
</dbReference>
<dbReference type="EMBL" id="JACHGY010000001">
    <property type="protein sequence ID" value="MBB6429817.1"/>
    <property type="molecule type" value="Genomic_DNA"/>
</dbReference>
<dbReference type="GO" id="GO:0035438">
    <property type="term" value="F:cyclic-di-GMP binding"/>
    <property type="evidence" value="ECO:0007669"/>
    <property type="project" value="InterPro"/>
</dbReference>
<dbReference type="Gene3D" id="2.40.10.220">
    <property type="entry name" value="predicted glycosyltransferase like domains"/>
    <property type="match status" value="1"/>
</dbReference>
<sequence>MKDAPEAHAQNRRRHGRLKTEGTESSLGSVVDISASGMRIHRKGAIPVQEGEKFRIDVQIDKEIMSIDVIVRRIRKLGRRKFEFGIEFINMSDEDRMRLTRLARIAATSARAMW</sequence>
<reference evidence="3 4" key="1">
    <citation type="submission" date="2020-08" db="EMBL/GenBank/DDBJ databases">
        <title>Genomic Encyclopedia of Type Strains, Phase IV (KMG-IV): sequencing the most valuable type-strain genomes for metagenomic binning, comparative biology and taxonomic classification.</title>
        <authorList>
            <person name="Goeker M."/>
        </authorList>
    </citation>
    <scope>NUCLEOTIDE SEQUENCE [LARGE SCALE GENOMIC DNA]</scope>
    <source>
        <strain evidence="3 4">DSM 103725</strain>
    </source>
</reference>
<evidence type="ECO:0000313" key="3">
    <source>
        <dbReference type="EMBL" id="MBB6429817.1"/>
    </source>
</evidence>
<gene>
    <name evidence="3" type="ORF">HNQ40_001623</name>
</gene>
<evidence type="ECO:0000313" key="4">
    <source>
        <dbReference type="Proteomes" id="UP000541810"/>
    </source>
</evidence>
<keyword evidence="3" id="KW-0966">Cell projection</keyword>
<dbReference type="AlphaFoldDB" id="A0A7X0H682"/>
<protein>
    <submittedName>
        <fullName evidence="3">C-di-GMP-binding flagellar brake protein YcgR</fullName>
    </submittedName>
</protein>
<accession>A0A7X0H682</accession>
<name>A0A7X0H682_9BACT</name>